<dbReference type="PANTHER" id="PTHR19232:SF7">
    <property type="entry name" value="CENTROCORTIN, ISOFORM A"/>
    <property type="match status" value="1"/>
</dbReference>
<feature type="compositionally biased region" description="Pro residues" evidence="3">
    <location>
        <begin position="174"/>
        <end position="188"/>
    </location>
</feature>
<evidence type="ECO:0000256" key="2">
    <source>
        <dbReference type="ARBA" id="ARBA00023054"/>
    </source>
</evidence>
<dbReference type="AlphaFoldDB" id="A0A1B6KQQ8"/>
<proteinExistence type="inferred from homology"/>
<evidence type="ECO:0000256" key="1">
    <source>
        <dbReference type="ARBA" id="ARBA00009019"/>
    </source>
</evidence>
<accession>A0A1B6KQQ8</accession>
<evidence type="ECO:0000313" key="4">
    <source>
        <dbReference type="EMBL" id="JAT13777.1"/>
    </source>
</evidence>
<gene>
    <name evidence="4" type="ORF">g.30422</name>
</gene>
<evidence type="ECO:0008006" key="5">
    <source>
        <dbReference type="Google" id="ProtNLM"/>
    </source>
</evidence>
<dbReference type="InterPro" id="IPR026079">
    <property type="entry name" value="CDR2"/>
</dbReference>
<evidence type="ECO:0000256" key="3">
    <source>
        <dbReference type="SAM" id="MobiDB-lite"/>
    </source>
</evidence>
<feature type="non-terminal residue" evidence="4">
    <location>
        <position position="202"/>
    </location>
</feature>
<comment type="similarity">
    <text evidence="1">Belongs to the CDR2 family.</text>
</comment>
<protein>
    <recommendedName>
        <fullName evidence="5">HAP1 N-terminal domain-containing protein</fullName>
    </recommendedName>
</protein>
<organism evidence="4">
    <name type="scientific">Graphocephala atropunctata</name>
    <dbReference type="NCBI Taxonomy" id="36148"/>
    <lineage>
        <taxon>Eukaryota</taxon>
        <taxon>Metazoa</taxon>
        <taxon>Ecdysozoa</taxon>
        <taxon>Arthropoda</taxon>
        <taxon>Hexapoda</taxon>
        <taxon>Insecta</taxon>
        <taxon>Pterygota</taxon>
        <taxon>Neoptera</taxon>
        <taxon>Paraneoptera</taxon>
        <taxon>Hemiptera</taxon>
        <taxon>Auchenorrhyncha</taxon>
        <taxon>Membracoidea</taxon>
        <taxon>Cicadellidae</taxon>
        <taxon>Cicadellinae</taxon>
        <taxon>Cicadellini</taxon>
        <taxon>Graphocephala</taxon>
    </lineage>
</organism>
<keyword evidence="2" id="KW-0175">Coiled coil</keyword>
<dbReference type="PANTHER" id="PTHR19232">
    <property type="entry name" value="CENTROCORTIN FAMILY MEMBER"/>
    <property type="match status" value="1"/>
</dbReference>
<dbReference type="EMBL" id="GEBQ01026200">
    <property type="protein sequence ID" value="JAT13777.1"/>
    <property type="molecule type" value="Transcribed_RNA"/>
</dbReference>
<sequence length="202" mass="22989">MAYKVTGEGYSAFFREEEDGREIDADDIDDGYTCLLCNTSYEKDLQLAAELGKTLLERNKELETSLKQHQNVIEEQTQEIEYLTKQTAALREVNDSRLRIYEQLEVSIQELEHTNQKLSVDNISDKKLIKTLTAQIESLDLRCEELQKSMDEMAVAQESARRRQRRSVCTPDTPQAPPPAPIAAPAPLPCMGDEEEVLQLLQ</sequence>
<name>A0A1B6KQQ8_9HEMI</name>
<reference evidence="4" key="1">
    <citation type="submission" date="2015-11" db="EMBL/GenBank/DDBJ databases">
        <title>De novo transcriptome assembly of four potential Pierce s Disease insect vectors from Arizona vineyards.</title>
        <authorList>
            <person name="Tassone E.E."/>
        </authorList>
    </citation>
    <scope>NUCLEOTIDE SEQUENCE</scope>
</reference>
<feature type="region of interest" description="Disordered" evidence="3">
    <location>
        <begin position="152"/>
        <end position="189"/>
    </location>
</feature>